<dbReference type="Pfam" id="PF22999">
    <property type="entry name" value="LTN1_E3_ligase_6th"/>
    <property type="match status" value="1"/>
</dbReference>
<dbReference type="Proteomes" id="UP001212152">
    <property type="component" value="Unassembled WGS sequence"/>
</dbReference>
<feature type="compositionally biased region" description="Acidic residues" evidence="6">
    <location>
        <begin position="1894"/>
        <end position="1925"/>
    </location>
</feature>
<evidence type="ECO:0000256" key="3">
    <source>
        <dbReference type="ARBA" id="ARBA00023163"/>
    </source>
</evidence>
<dbReference type="InterPro" id="IPR016024">
    <property type="entry name" value="ARM-type_fold"/>
</dbReference>
<organism evidence="10 11">
    <name type="scientific">Geranomyces variabilis</name>
    <dbReference type="NCBI Taxonomy" id="109894"/>
    <lineage>
        <taxon>Eukaryota</taxon>
        <taxon>Fungi</taxon>
        <taxon>Fungi incertae sedis</taxon>
        <taxon>Chytridiomycota</taxon>
        <taxon>Chytridiomycota incertae sedis</taxon>
        <taxon>Chytridiomycetes</taxon>
        <taxon>Spizellomycetales</taxon>
        <taxon>Powellomycetaceae</taxon>
        <taxon>Geranomyces</taxon>
    </lineage>
</organism>
<comment type="similarity">
    <text evidence="2">Belongs to the TFIIA subunit 1 family.</text>
</comment>
<dbReference type="Pfam" id="PF23009">
    <property type="entry name" value="UBC_like"/>
    <property type="match status" value="1"/>
</dbReference>
<dbReference type="EMBL" id="JADGJQ010000041">
    <property type="protein sequence ID" value="KAJ3176421.1"/>
    <property type="molecule type" value="Genomic_DNA"/>
</dbReference>
<dbReference type="Pfam" id="PF03153">
    <property type="entry name" value="TFIIA"/>
    <property type="match status" value="2"/>
</dbReference>
<dbReference type="InterPro" id="IPR054478">
    <property type="entry name" value="LTN1_UBC"/>
</dbReference>
<dbReference type="InterPro" id="IPR011989">
    <property type="entry name" value="ARM-like"/>
</dbReference>
<keyword evidence="3" id="KW-0804">Transcription</keyword>
<dbReference type="InterPro" id="IPR039795">
    <property type="entry name" value="LTN1/Rkr1"/>
</dbReference>
<reference evidence="10" key="1">
    <citation type="submission" date="2020-05" db="EMBL/GenBank/DDBJ databases">
        <title>Phylogenomic resolution of chytrid fungi.</title>
        <authorList>
            <person name="Stajich J.E."/>
            <person name="Amses K."/>
            <person name="Simmons R."/>
            <person name="Seto K."/>
            <person name="Myers J."/>
            <person name="Bonds A."/>
            <person name="Quandt C.A."/>
            <person name="Barry K."/>
            <person name="Liu P."/>
            <person name="Grigoriev I."/>
            <person name="Longcore J.E."/>
            <person name="James T.Y."/>
        </authorList>
    </citation>
    <scope>NUCLEOTIDE SEQUENCE</scope>
    <source>
        <strain evidence="10">JEL0379</strain>
    </source>
</reference>
<sequence length="1972" mass="215291">MGREKDRRVKGNLQPAASSRAADLLANGSAAFGFPTGSEAPAFGASSDWELNNAAPEVKVLFKRLAKRDNTTRVKALEELSAYISEADAESVSSLLPAWPKTYNRLSADADRRVRETTGAVHLALVNKVRKQLAPHLKDVIGPWLCATHDPYKEVSRLASTAFKTAFPSKHADVMAFCQAEILQFIVDNLLVQTPETMSDPRFTSPEDMKSRYARVVSSSMVMLASLIQLLPTETLAKEASTYELLYDDLKFWKLSYHDLAPIRKAFYVFLKAAALGQPVILSCRLESVSAVFPGRSFSEKETANHGAMWESLLIFTKAFPESWLLAAKRKPVLPKFYSFLQNGGNGSAAITFPSLLPLIAHFPGEILLSSQFHQDFLANLWAAVESGAGDSSVIMVESYLECIFFLLLQCRAGGLDAQERHLVEVDLLRAARAVLMPPKVGGMAANVSPSIAPSEWGSRQTPSPPLLDALCKYIVKISSSPEIGENAVRILSAGLSDIFENALGLGESPILDTAVAQQLSSTAPDLLASLYKLAGGHNVPGTVQLSFKALIIETYAKAMSGMNENGRIIIAALFARKLSEALPSTIFADTATQEIMMDFASSKIIELSKIEHKAVPHLLDIVVMYASQLGPGEHDRFQKCWTRLLQVLFSLEGPERVATLHSVLKEAHQVHVKHSFSLCDSQLDSYVFTLFSEILGKPDDDMTSDVEEILAISLMCSDEQPLLTPATRLSITSGIASLMADFTREYLYNDTGREQDATELVGSQETVRKIASFCRVIDRVLAKCPDQLELFASVSYEILAISSVTPLDKADGLYPLDGLERDLLSLREASKHAWSRACFVVAHEATGLSSLATRLYGSWEASLCDLSYCAGIESLGAQFEALFALCAENDGAISVPMLERFFHNQSFWRQHSASYDLETPMLAILNPRLAPVASDSIANSVDIPKDSHGLSFYARIVIITARFESQHGFTILSSAGDYGWVLVELLRAVELLDRAEKLGQEPLFGPDSRGLGNEIKRMIHSDLAAAVDLTPSSREPDWHLSLANNVKRILQDTSPSTPASDGLSSAIIYALTSATLWGSDYSAVVEKVFASIFRTGDVTSACAKAWIPLALEVPARAAAPVTSLFTQSMLRSAGLEARKPVALQLASRIIGHGSDETTASESIALLNAILGLYEESTPFGEEPSLASLLPAKTAVDLIRRIRGWYEQNGAIKAASGDRYRLDKEIGILLAGVLRQIDVGINLGGFVVNLCKYWIHATESALADARNEVVLYTALRLYKAVLAAQRAYPDAYKTLEEQKADMQIDVLNQFIAHGDLEDMQRLSQPQARLLNLLGELADGTPEAVLLRRDPFAELLRMLGLPTADVQIVAYGLLRRLIGEHVQAASLRVEMKATEAAESEDTAVEVVKVPSSDDQLPAALVTALMRDVPIWDTEEIEFPSSLTSSTRNGVLGCFLSALAMLDHITDATFELRASYVTHIRNLEVLPGLLDLAFVILGVGQSRSTPFDLARWDIDHYDVTGFDVENDVAFSLLAAHIYWRCLRTLPSLVRIWWSECKNRQLTIAVESYTERFFSPLLIRTEVDIVQKADLSAAAEDLAVKVSKSGNEVSAAYTVEDAVLEMVIRLPATFPLRQVDVDSGGSGAAAAGGRAAGISEARWRAWLLSASAVIASQNGSIADAVKLYGKNIALHFKGVEDCAICYSVIGVIDRTLPTKQCKTCKHKFHASCLFKPEVYTHVINEVCDAMSATFAETGVGQNVLAELRQVWKQKISHARIAEFEFVEEYEGQYQPYDDGGNGAFYPADGVDQSASFAAAANLVALAAASATTAGLGRLPQEDGAGDDEVLDPASSAPADPGLSQRDIDALVHKLWMKKRAAEAQGLAAHRKSKRIGQHDGVDDDDDEDDDDDNDDGGINSDLDDDDSEDDSYDPQHLILCQYEKVNRVKNKWKCALKDGIITVNGRDYVFNKANGEFEW</sequence>
<comment type="pathway">
    <text evidence="5">Protein modification; protein ubiquitination.</text>
</comment>
<evidence type="ECO:0000313" key="10">
    <source>
        <dbReference type="EMBL" id="KAJ3176421.1"/>
    </source>
</evidence>
<evidence type="ECO:0000313" key="11">
    <source>
        <dbReference type="Proteomes" id="UP001212152"/>
    </source>
</evidence>
<dbReference type="Pfam" id="PF22958">
    <property type="entry name" value="Ltn1_1st"/>
    <property type="match status" value="1"/>
</dbReference>
<evidence type="ECO:0000259" key="9">
    <source>
        <dbReference type="Pfam" id="PF23009"/>
    </source>
</evidence>
<dbReference type="PANTHER" id="PTHR12389:SF0">
    <property type="entry name" value="E3 UBIQUITIN-PROTEIN LIGASE LISTERIN"/>
    <property type="match status" value="1"/>
</dbReference>
<name>A0AAD5TIE3_9FUNG</name>
<protein>
    <recommendedName>
        <fullName evidence="5">E3 ubiquitin-protein ligase listerin</fullName>
        <ecNumber evidence="5">2.3.2.27</ecNumber>
    </recommendedName>
    <alternativeName>
        <fullName evidence="5">RING-type E3 ubiquitin transferase listerin</fullName>
    </alternativeName>
</protein>
<dbReference type="PANTHER" id="PTHR12389">
    <property type="entry name" value="ZINC FINGER PROTEIN 294"/>
    <property type="match status" value="1"/>
</dbReference>
<dbReference type="GO" id="GO:1990116">
    <property type="term" value="P:ribosome-associated ubiquitin-dependent protein catabolic process"/>
    <property type="evidence" value="ECO:0007669"/>
    <property type="project" value="UniProtKB-UniRule"/>
</dbReference>
<keyword evidence="5" id="KW-0863">Zinc-finger</keyword>
<dbReference type="InterPro" id="IPR004855">
    <property type="entry name" value="TFIIA_asu/bsu"/>
</dbReference>
<evidence type="ECO:0000256" key="2">
    <source>
        <dbReference type="ARBA" id="ARBA00010059"/>
    </source>
</evidence>
<dbReference type="CDD" id="cd07976">
    <property type="entry name" value="TFIIA_alpha_beta_like"/>
    <property type="match status" value="1"/>
</dbReference>
<dbReference type="SMART" id="SM01371">
    <property type="entry name" value="TFIIA"/>
    <property type="match status" value="1"/>
</dbReference>
<dbReference type="InterPro" id="IPR009088">
    <property type="entry name" value="TFIIA_b-brl"/>
</dbReference>
<keyword evidence="5" id="KW-0808">Transferase</keyword>
<accession>A0AAD5TIE3</accession>
<keyword evidence="11" id="KW-1185">Reference proteome</keyword>
<dbReference type="GO" id="GO:0072344">
    <property type="term" value="P:rescue of stalled ribosome"/>
    <property type="evidence" value="ECO:0007669"/>
    <property type="project" value="UniProtKB-UniRule"/>
</dbReference>
<dbReference type="Gene3D" id="1.25.10.10">
    <property type="entry name" value="Leucine-rich Repeat Variant"/>
    <property type="match status" value="1"/>
</dbReference>
<comment type="caution">
    <text evidence="10">The sequence shown here is derived from an EMBL/GenBank/DDBJ whole genome shotgun (WGS) entry which is preliminary data.</text>
</comment>
<dbReference type="GO" id="GO:0005672">
    <property type="term" value="C:transcription factor TFIIA complex"/>
    <property type="evidence" value="ECO:0007669"/>
    <property type="project" value="InterPro"/>
</dbReference>
<dbReference type="GO" id="GO:1990112">
    <property type="term" value="C:RQC complex"/>
    <property type="evidence" value="ECO:0007669"/>
    <property type="project" value="UniProtKB-UniRule"/>
</dbReference>
<feature type="domain" description="E3 ubiquitin-protein ligase listerin ubiquitin conjugating" evidence="9">
    <location>
        <begin position="1596"/>
        <end position="1686"/>
    </location>
</feature>
<evidence type="ECO:0000256" key="4">
    <source>
        <dbReference type="ARBA" id="ARBA00023242"/>
    </source>
</evidence>
<dbReference type="Gene3D" id="2.30.18.10">
    <property type="entry name" value="Transcription factor IIA (TFIIA), beta-barrel domain"/>
    <property type="match status" value="1"/>
</dbReference>
<dbReference type="Gene3D" id="1.10.287.100">
    <property type="match status" value="1"/>
</dbReference>
<dbReference type="EC" id="2.3.2.27" evidence="5"/>
<comment type="subcellular location">
    <subcellularLocation>
        <location evidence="1">Nucleus</location>
    </subcellularLocation>
</comment>
<evidence type="ECO:0000256" key="1">
    <source>
        <dbReference type="ARBA" id="ARBA00004123"/>
    </source>
</evidence>
<dbReference type="SUPFAM" id="SSF48371">
    <property type="entry name" value="ARM repeat"/>
    <property type="match status" value="1"/>
</dbReference>
<comment type="catalytic activity">
    <reaction evidence="5">
        <text>S-ubiquitinyl-[E2 ubiquitin-conjugating enzyme]-L-cysteine + [acceptor protein]-L-lysine = [E2 ubiquitin-conjugating enzyme]-L-cysteine + N(6)-ubiquitinyl-[acceptor protein]-L-lysine.</text>
        <dbReference type="EC" id="2.3.2.27"/>
    </reaction>
</comment>
<keyword evidence="5" id="KW-0833">Ubl conjugation pathway</keyword>
<dbReference type="GO" id="GO:0005829">
    <property type="term" value="C:cytosol"/>
    <property type="evidence" value="ECO:0007669"/>
    <property type="project" value="UniProtKB-UniRule"/>
</dbReference>
<dbReference type="InterPro" id="IPR054477">
    <property type="entry name" value="LTN1_E3_ligase_6th"/>
</dbReference>
<dbReference type="SUPFAM" id="SSF50784">
    <property type="entry name" value="Transcription factor IIA (TFIIA), beta-barrel domain"/>
    <property type="match status" value="1"/>
</dbReference>
<feature type="domain" description="E3 ubiquitin-protein ligase listerin N-terminal" evidence="7">
    <location>
        <begin position="57"/>
        <end position="362"/>
    </location>
</feature>
<comment type="subunit">
    <text evidence="5">Component of the ribosome quality control complex (RQC).</text>
</comment>
<dbReference type="GO" id="GO:0008270">
    <property type="term" value="F:zinc ion binding"/>
    <property type="evidence" value="ECO:0007669"/>
    <property type="project" value="UniProtKB-KW"/>
</dbReference>
<dbReference type="GO" id="GO:0043023">
    <property type="term" value="F:ribosomal large subunit binding"/>
    <property type="evidence" value="ECO:0007669"/>
    <property type="project" value="TreeGrafter"/>
</dbReference>
<keyword evidence="4" id="KW-0539">Nucleus</keyword>
<evidence type="ECO:0000259" key="8">
    <source>
        <dbReference type="Pfam" id="PF22999"/>
    </source>
</evidence>
<dbReference type="GO" id="GO:0061630">
    <property type="term" value="F:ubiquitin protein ligase activity"/>
    <property type="evidence" value="ECO:0007669"/>
    <property type="project" value="UniProtKB-UniRule"/>
</dbReference>
<feature type="region of interest" description="Disordered" evidence="6">
    <location>
        <begin position="1879"/>
        <end position="1925"/>
    </location>
</feature>
<keyword evidence="5" id="KW-0862">Zinc</keyword>
<keyword evidence="5" id="KW-0479">Metal-binding</keyword>
<feature type="domain" description="E3 ubiquitin-protein ligase listerin HEAT repeat region" evidence="8">
    <location>
        <begin position="1351"/>
        <end position="1584"/>
    </location>
</feature>
<dbReference type="SUPFAM" id="SSF47396">
    <property type="entry name" value="Transcription factor IIA (TFIIA), alpha-helical domain"/>
    <property type="match status" value="1"/>
</dbReference>
<evidence type="ECO:0000259" key="7">
    <source>
        <dbReference type="Pfam" id="PF22958"/>
    </source>
</evidence>
<dbReference type="InterPro" id="IPR054476">
    <property type="entry name" value="Ltn1_N"/>
</dbReference>
<gene>
    <name evidence="10" type="primary">LTN1</name>
    <name evidence="10" type="ORF">HDU87_005290</name>
</gene>
<proteinExistence type="inferred from homology"/>
<feature type="region of interest" description="Disordered" evidence="6">
    <location>
        <begin position="1830"/>
        <end position="1856"/>
    </location>
</feature>
<dbReference type="GO" id="GO:0006367">
    <property type="term" value="P:transcription initiation at RNA polymerase II promoter"/>
    <property type="evidence" value="ECO:0007669"/>
    <property type="project" value="InterPro"/>
</dbReference>
<comment type="function">
    <text evidence="5">E3 ubiquitin-protein ligase. Component of the ribosome quality control complex (RQC), a ribosome-associated complex that mediates ubiquitination and extraction of incompletely synthesized nascent chains for proteasomal degradation.</text>
</comment>
<comment type="similarity">
    <text evidence="5">Belongs to the LTN1 family.</text>
</comment>
<evidence type="ECO:0000256" key="6">
    <source>
        <dbReference type="SAM" id="MobiDB-lite"/>
    </source>
</evidence>
<evidence type="ECO:0000256" key="5">
    <source>
        <dbReference type="RuleBase" id="RU367090"/>
    </source>
</evidence>